<dbReference type="EMBL" id="JANJYJ010000010">
    <property type="protein sequence ID" value="KAK3185008.1"/>
    <property type="molecule type" value="Genomic_DNA"/>
</dbReference>
<keyword evidence="2" id="KW-1185">Reference proteome</keyword>
<dbReference type="AlphaFoldDB" id="A0AAD9ZNI3"/>
<sequence length="99" mass="10815">MEVIIVSDSMTAVSWVNGAGFGSIKHVNTIYEAKLEAKKAAAQDQGFEIDELNKYSEVVGKESHGRVLSMDSGIKAKDVYGCCEGSCKRARVDKLKNWS</sequence>
<gene>
    <name evidence="1" type="ORF">Dsin_032294</name>
</gene>
<reference evidence="1" key="1">
    <citation type="journal article" date="2023" name="Plant J.">
        <title>Genome sequences and population genomics provide insights into the demographic history, inbreeding, and mutation load of two 'living fossil' tree species of Dipteronia.</title>
        <authorList>
            <person name="Feng Y."/>
            <person name="Comes H.P."/>
            <person name="Chen J."/>
            <person name="Zhu S."/>
            <person name="Lu R."/>
            <person name="Zhang X."/>
            <person name="Li P."/>
            <person name="Qiu J."/>
            <person name="Olsen K.M."/>
            <person name="Qiu Y."/>
        </authorList>
    </citation>
    <scope>NUCLEOTIDE SEQUENCE</scope>
    <source>
        <strain evidence="1">NBL</strain>
    </source>
</reference>
<proteinExistence type="predicted"/>
<dbReference type="Proteomes" id="UP001281410">
    <property type="component" value="Unassembled WGS sequence"/>
</dbReference>
<organism evidence="1 2">
    <name type="scientific">Dipteronia sinensis</name>
    <dbReference type="NCBI Taxonomy" id="43782"/>
    <lineage>
        <taxon>Eukaryota</taxon>
        <taxon>Viridiplantae</taxon>
        <taxon>Streptophyta</taxon>
        <taxon>Embryophyta</taxon>
        <taxon>Tracheophyta</taxon>
        <taxon>Spermatophyta</taxon>
        <taxon>Magnoliopsida</taxon>
        <taxon>eudicotyledons</taxon>
        <taxon>Gunneridae</taxon>
        <taxon>Pentapetalae</taxon>
        <taxon>rosids</taxon>
        <taxon>malvids</taxon>
        <taxon>Sapindales</taxon>
        <taxon>Sapindaceae</taxon>
        <taxon>Hippocastanoideae</taxon>
        <taxon>Acereae</taxon>
        <taxon>Dipteronia</taxon>
    </lineage>
</organism>
<accession>A0AAD9ZNI3</accession>
<evidence type="ECO:0000313" key="2">
    <source>
        <dbReference type="Proteomes" id="UP001281410"/>
    </source>
</evidence>
<protein>
    <submittedName>
        <fullName evidence="1">Uncharacterized protein</fullName>
    </submittedName>
</protein>
<comment type="caution">
    <text evidence="1">The sequence shown here is derived from an EMBL/GenBank/DDBJ whole genome shotgun (WGS) entry which is preliminary data.</text>
</comment>
<evidence type="ECO:0000313" key="1">
    <source>
        <dbReference type="EMBL" id="KAK3185008.1"/>
    </source>
</evidence>
<name>A0AAD9ZNI3_9ROSI</name>